<reference evidence="13 14" key="1">
    <citation type="journal article" date="2012" name="J. Bacteriol.">
        <title>Complete Genome Sequence of Burkholderia sp. Strain GG4, a Betaproteobacterium That Reduces 3-Oxo-N-Acylhomoserine Lactones and Produces Different N-Acylhomoserine Lactones.</title>
        <authorList>
            <person name="Hong K.W."/>
            <person name="Koh C.L."/>
            <person name="Sam C.K."/>
            <person name="Yin W.F."/>
            <person name="Chan K.G."/>
        </authorList>
    </citation>
    <scope>NUCLEOTIDE SEQUENCE [LARGE SCALE GENOMIC DNA]</scope>
    <source>
        <strain evidence="13 14">GG4</strain>
    </source>
</reference>
<evidence type="ECO:0000256" key="6">
    <source>
        <dbReference type="ARBA" id="ARBA00022989"/>
    </source>
</evidence>
<gene>
    <name evidence="13" type="ORF">GEM_0574</name>
</gene>
<dbReference type="PANTHER" id="PTHR43029">
    <property type="entry name" value="AMMONIUM TRANSPORTER MEP2"/>
    <property type="match status" value="1"/>
</dbReference>
<keyword evidence="6 10" id="KW-1133">Transmembrane helix</keyword>
<feature type="signal peptide" evidence="11">
    <location>
        <begin position="1"/>
        <end position="24"/>
    </location>
</feature>
<feature type="transmembrane region" description="Helical" evidence="10">
    <location>
        <begin position="234"/>
        <end position="255"/>
    </location>
</feature>
<dbReference type="EMBL" id="CP003774">
    <property type="protein sequence ID" value="AFQ47025.1"/>
    <property type="molecule type" value="Genomic_DNA"/>
</dbReference>
<dbReference type="GO" id="GO:0008519">
    <property type="term" value="F:ammonium channel activity"/>
    <property type="evidence" value="ECO:0007669"/>
    <property type="project" value="InterPro"/>
</dbReference>
<evidence type="ECO:0000313" key="14">
    <source>
        <dbReference type="Proteomes" id="UP000032866"/>
    </source>
</evidence>
<feature type="transmembrane region" description="Helical" evidence="10">
    <location>
        <begin position="137"/>
        <end position="158"/>
    </location>
</feature>
<evidence type="ECO:0000256" key="5">
    <source>
        <dbReference type="ARBA" id="ARBA00022692"/>
    </source>
</evidence>
<dbReference type="NCBIfam" id="TIGR00836">
    <property type="entry name" value="amt"/>
    <property type="match status" value="1"/>
</dbReference>
<feature type="transmembrane region" description="Helical" evidence="10">
    <location>
        <begin position="422"/>
        <end position="442"/>
    </location>
</feature>
<dbReference type="FunFam" id="1.10.3430.10:FF:000007">
    <property type="entry name" value="Ammonium transporter"/>
    <property type="match status" value="1"/>
</dbReference>
<dbReference type="Pfam" id="PF00909">
    <property type="entry name" value="Ammonium_transp"/>
    <property type="match status" value="1"/>
</dbReference>
<dbReference type="Proteomes" id="UP000032866">
    <property type="component" value="Chromosome 1"/>
</dbReference>
<keyword evidence="8 10" id="KW-0924">Ammonia transport</keyword>
<dbReference type="Gene3D" id="1.10.3430.10">
    <property type="entry name" value="Ammonium transporter AmtB like domains"/>
    <property type="match status" value="1"/>
</dbReference>
<dbReference type="KEGG" id="bct:GEM_0574"/>
<dbReference type="RefSeq" id="WP_014895944.1">
    <property type="nucleotide sequence ID" value="NC_018513.1"/>
</dbReference>
<protein>
    <recommendedName>
        <fullName evidence="9 10">Ammonium transporter</fullName>
    </recommendedName>
</protein>
<dbReference type="GO" id="GO:0005886">
    <property type="term" value="C:plasma membrane"/>
    <property type="evidence" value="ECO:0007669"/>
    <property type="project" value="UniProtKB-SubCell"/>
</dbReference>
<keyword evidence="11" id="KW-0732">Signal</keyword>
<keyword evidence="3 10" id="KW-0813">Transport</keyword>
<dbReference type="InterPro" id="IPR018047">
    <property type="entry name" value="Ammonium_transpt_CS"/>
</dbReference>
<dbReference type="AlphaFoldDB" id="A0A9W3P855"/>
<dbReference type="PROSITE" id="PS01219">
    <property type="entry name" value="AMMONIUM_TRANSP"/>
    <property type="match status" value="1"/>
</dbReference>
<keyword evidence="5 10" id="KW-0812">Transmembrane</keyword>
<feature type="transmembrane region" description="Helical" evidence="10">
    <location>
        <begin position="454"/>
        <end position="474"/>
    </location>
</feature>
<dbReference type="InterPro" id="IPR001905">
    <property type="entry name" value="Ammonium_transpt"/>
</dbReference>
<name>A0A9W3P855_BURCE</name>
<keyword evidence="4" id="KW-1003">Cell membrane</keyword>
<feature type="domain" description="Ammonium transporter AmtB-like" evidence="12">
    <location>
        <begin position="107"/>
        <end position="502"/>
    </location>
</feature>
<accession>A0A9W3P855</accession>
<comment type="similarity">
    <text evidence="2 10">Belongs to the ammonia transporter channel (TC 1.A.11.2) family.</text>
</comment>
<evidence type="ECO:0000256" key="1">
    <source>
        <dbReference type="ARBA" id="ARBA00004651"/>
    </source>
</evidence>
<feature type="transmembrane region" description="Helical" evidence="10">
    <location>
        <begin position="335"/>
        <end position="354"/>
    </location>
</feature>
<evidence type="ECO:0000256" key="11">
    <source>
        <dbReference type="SAM" id="SignalP"/>
    </source>
</evidence>
<feature type="transmembrane region" description="Helical" evidence="10">
    <location>
        <begin position="366"/>
        <end position="386"/>
    </location>
</feature>
<feature type="transmembrane region" description="Helical" evidence="10">
    <location>
        <begin position="107"/>
        <end position="130"/>
    </location>
</feature>
<evidence type="ECO:0000256" key="3">
    <source>
        <dbReference type="ARBA" id="ARBA00022448"/>
    </source>
</evidence>
<evidence type="ECO:0000256" key="4">
    <source>
        <dbReference type="ARBA" id="ARBA00022475"/>
    </source>
</evidence>
<proteinExistence type="inferred from homology"/>
<dbReference type="InterPro" id="IPR029020">
    <property type="entry name" value="Ammonium/urea_transptr"/>
</dbReference>
<evidence type="ECO:0000256" key="8">
    <source>
        <dbReference type="ARBA" id="ARBA00023177"/>
    </source>
</evidence>
<evidence type="ECO:0000256" key="9">
    <source>
        <dbReference type="ARBA" id="ARBA00050025"/>
    </source>
</evidence>
<dbReference type="SUPFAM" id="SSF111352">
    <property type="entry name" value="Ammonium transporter"/>
    <property type="match status" value="1"/>
</dbReference>
<comment type="subcellular location">
    <subcellularLocation>
        <location evidence="1 10">Cell membrane</location>
        <topology evidence="1 10">Multi-pass membrane protein</topology>
    </subcellularLocation>
</comment>
<organism evidence="13 14">
    <name type="scientific">Burkholderia cepacia GG4</name>
    <dbReference type="NCBI Taxonomy" id="1009846"/>
    <lineage>
        <taxon>Bacteria</taxon>
        <taxon>Pseudomonadati</taxon>
        <taxon>Pseudomonadota</taxon>
        <taxon>Betaproteobacteria</taxon>
        <taxon>Burkholderiales</taxon>
        <taxon>Burkholderiaceae</taxon>
        <taxon>Burkholderia</taxon>
        <taxon>Burkholderia cepacia complex</taxon>
    </lineage>
</organism>
<feature type="transmembrane region" description="Helical" evidence="10">
    <location>
        <begin position="302"/>
        <end position="323"/>
    </location>
</feature>
<dbReference type="PANTHER" id="PTHR43029:SF10">
    <property type="entry name" value="AMMONIUM TRANSPORTER MEP2"/>
    <property type="match status" value="1"/>
</dbReference>
<dbReference type="InterPro" id="IPR024041">
    <property type="entry name" value="NH4_transpt_AmtB-like_dom"/>
</dbReference>
<evidence type="ECO:0000259" key="12">
    <source>
        <dbReference type="Pfam" id="PF00909"/>
    </source>
</evidence>
<feature type="transmembrane region" description="Helical" evidence="10">
    <location>
        <begin position="392"/>
        <end position="410"/>
    </location>
</feature>
<keyword evidence="7 10" id="KW-0472">Membrane</keyword>
<evidence type="ECO:0000256" key="10">
    <source>
        <dbReference type="RuleBase" id="RU362002"/>
    </source>
</evidence>
<evidence type="ECO:0000256" key="2">
    <source>
        <dbReference type="ARBA" id="ARBA00005887"/>
    </source>
</evidence>
<sequence length="504" mass="50940">MRKLLMSLLMAGSLIAAGVGPALADDAASAAAASAPAATASDASAAAAPAASAPAATDASAAAAAAAPASGAAGASAAAAASAPAAPAAPTEPFSVDSSKISAGDTAWMLTSTALVLFMTIPGLALFYAGMVRKKNVLATVMQSFAITAVITVLWTVVGYSLAFTPGNGFIGGLSRAFLHGMTYVKGDKATTLTVSHLATTIPESVYFVYQMTFAIITPALICGAFADRMKFSAMLVFMTLWSLIVYVPIAHMVWEPTGWLSTDGVLDFAGGTVVHINAGIAGLVSCLMLGKRVGFGRESMAPHNLVLTMIGGSMLWVGWFGFNAGSAVAADGRAGFAMLTTQVATACAALGWMFAEWLSHGKPSVLGIVSGAVAGLVAITPAAGFVGVTGALVIGIAAGVVCFWSATWLKSKLGYDDSLDAFGVHGVGGILGALLTGVFAVKDIGGADGSLLLQAKGVLITLVYSGVLSFVLLKLIDLTIGLRVTEEEEREGLDVVLHGEHVE</sequence>
<evidence type="ECO:0000313" key="13">
    <source>
        <dbReference type="EMBL" id="AFQ47025.1"/>
    </source>
</evidence>
<feature type="chain" id="PRO_5040723621" description="Ammonium transporter" evidence="11">
    <location>
        <begin position="25"/>
        <end position="504"/>
    </location>
</feature>
<feature type="transmembrane region" description="Helical" evidence="10">
    <location>
        <begin position="207"/>
        <end position="227"/>
    </location>
</feature>
<feature type="transmembrane region" description="Helical" evidence="10">
    <location>
        <begin position="267"/>
        <end position="290"/>
    </location>
</feature>
<evidence type="ECO:0000256" key="7">
    <source>
        <dbReference type="ARBA" id="ARBA00023136"/>
    </source>
</evidence>